<dbReference type="GO" id="GO:0050995">
    <property type="term" value="P:negative regulation of lipid catabolic process"/>
    <property type="evidence" value="ECO:0007669"/>
    <property type="project" value="TreeGrafter"/>
</dbReference>
<reference evidence="8" key="1">
    <citation type="submission" date="2022-08" db="EMBL/GenBank/DDBJ databases">
        <title>Genome sequencing of akame (Lates japonicus).</title>
        <authorList>
            <person name="Hashiguchi Y."/>
            <person name="Takahashi H."/>
        </authorList>
    </citation>
    <scope>NUCLEOTIDE SEQUENCE</scope>
    <source>
        <strain evidence="8">Kochi</strain>
    </source>
</reference>
<keyword evidence="7" id="KW-1133">Transmembrane helix</keyword>
<evidence type="ECO:0000256" key="7">
    <source>
        <dbReference type="SAM" id="Phobius"/>
    </source>
</evidence>
<dbReference type="PANTHER" id="PTHR16565">
    <property type="entry name" value="APOLIPOPROTEIN C-I"/>
    <property type="match status" value="1"/>
</dbReference>
<dbReference type="GO" id="GO:0032375">
    <property type="term" value="P:negative regulation of cholesterol transport"/>
    <property type="evidence" value="ECO:0007669"/>
    <property type="project" value="TreeGrafter"/>
</dbReference>
<keyword evidence="7" id="KW-0812">Transmembrane</keyword>
<evidence type="ECO:0000256" key="3">
    <source>
        <dbReference type="ARBA" id="ARBA00022448"/>
    </source>
</evidence>
<proteinExistence type="inferred from homology"/>
<dbReference type="Pfam" id="PF04691">
    <property type="entry name" value="ApoC-I"/>
    <property type="match status" value="1"/>
</dbReference>
<dbReference type="AlphaFoldDB" id="A0AAD3N5S4"/>
<dbReference type="GO" id="GO:0006869">
    <property type="term" value="P:lipid transport"/>
    <property type="evidence" value="ECO:0007669"/>
    <property type="project" value="UniProtKB-KW"/>
</dbReference>
<keyword evidence="9" id="KW-1185">Reference proteome</keyword>
<feature type="non-terminal residue" evidence="8">
    <location>
        <position position="115"/>
    </location>
</feature>
<dbReference type="GO" id="GO:0034447">
    <property type="term" value="P:very-low-density lipoprotein particle clearance"/>
    <property type="evidence" value="ECO:0007669"/>
    <property type="project" value="TreeGrafter"/>
</dbReference>
<evidence type="ECO:0000256" key="4">
    <source>
        <dbReference type="ARBA" id="ARBA00022525"/>
    </source>
</evidence>
<keyword evidence="5" id="KW-0732">Signal</keyword>
<keyword evidence="7" id="KW-0472">Membrane</keyword>
<comment type="subcellular location">
    <subcellularLocation>
        <location evidence="1">Secreted</location>
    </subcellularLocation>
</comment>
<dbReference type="EMBL" id="BRZM01000078">
    <property type="protein sequence ID" value="GLD65284.1"/>
    <property type="molecule type" value="Genomic_DNA"/>
</dbReference>
<dbReference type="PANTHER" id="PTHR16565:SF2">
    <property type="entry name" value="APOLIPOPROTEIN C-I"/>
    <property type="match status" value="1"/>
</dbReference>
<keyword evidence="4" id="KW-0964">Secreted</keyword>
<name>A0AAD3N5S4_LATJO</name>
<accession>A0AAD3N5S4</accession>
<organism evidence="8 9">
    <name type="scientific">Lates japonicus</name>
    <name type="common">Japanese lates</name>
    <dbReference type="NCBI Taxonomy" id="270547"/>
    <lineage>
        <taxon>Eukaryota</taxon>
        <taxon>Metazoa</taxon>
        <taxon>Chordata</taxon>
        <taxon>Craniata</taxon>
        <taxon>Vertebrata</taxon>
        <taxon>Euteleostomi</taxon>
        <taxon>Actinopterygii</taxon>
        <taxon>Neopterygii</taxon>
        <taxon>Teleostei</taxon>
        <taxon>Neoteleostei</taxon>
        <taxon>Acanthomorphata</taxon>
        <taxon>Carangaria</taxon>
        <taxon>Carangaria incertae sedis</taxon>
        <taxon>Centropomidae</taxon>
        <taxon>Lates</taxon>
    </lineage>
</organism>
<dbReference type="GO" id="GO:0010916">
    <property type="term" value="P:negative regulation of very-low-density lipoprotein particle clearance"/>
    <property type="evidence" value="ECO:0007669"/>
    <property type="project" value="TreeGrafter"/>
</dbReference>
<dbReference type="GO" id="GO:0034361">
    <property type="term" value="C:very-low-density lipoprotein particle"/>
    <property type="evidence" value="ECO:0007669"/>
    <property type="project" value="TreeGrafter"/>
</dbReference>
<dbReference type="InterPro" id="IPR043081">
    <property type="entry name" value="ApoC-1_sf"/>
</dbReference>
<protein>
    <submittedName>
        <fullName evidence="8">Apolipoprotein C-I-like protein</fullName>
    </submittedName>
</protein>
<comment type="caution">
    <text evidence="8">The sequence shown here is derived from an EMBL/GenBank/DDBJ whole genome shotgun (WGS) entry which is preliminary data.</text>
</comment>
<dbReference type="Proteomes" id="UP001279410">
    <property type="component" value="Unassembled WGS sequence"/>
</dbReference>
<sequence length="115" mass="13108">EPSGLIKRNTHTGAQTHSIYFSSETENRVTAKMRLFLAVAVLMLAFVAYTEAQDDTIEQKFANFGEQVSEVTRNLAEKAKTAFEDIHRSQFATDTRNWFDELIEKAKSKFTEIAQ</sequence>
<dbReference type="GO" id="GO:0006641">
    <property type="term" value="P:triglyceride metabolic process"/>
    <property type="evidence" value="ECO:0007669"/>
    <property type="project" value="TreeGrafter"/>
</dbReference>
<evidence type="ECO:0000313" key="9">
    <source>
        <dbReference type="Proteomes" id="UP001279410"/>
    </source>
</evidence>
<dbReference type="GO" id="GO:0005504">
    <property type="term" value="F:fatty acid binding"/>
    <property type="evidence" value="ECO:0007669"/>
    <property type="project" value="TreeGrafter"/>
</dbReference>
<dbReference type="Gene3D" id="4.10.260.30">
    <property type="entry name" value="Apolipoprotein C-I"/>
    <property type="match status" value="1"/>
</dbReference>
<evidence type="ECO:0000256" key="1">
    <source>
        <dbReference type="ARBA" id="ARBA00004613"/>
    </source>
</evidence>
<keyword evidence="3" id="KW-0813">Transport</keyword>
<keyword evidence="6" id="KW-0445">Lipid transport</keyword>
<gene>
    <name evidence="8" type="ORF">AKAME5_001676000</name>
</gene>
<dbReference type="GO" id="GO:0004859">
    <property type="term" value="F:phospholipase inhibitor activity"/>
    <property type="evidence" value="ECO:0007669"/>
    <property type="project" value="TreeGrafter"/>
</dbReference>
<feature type="transmembrane region" description="Helical" evidence="7">
    <location>
        <begin position="33"/>
        <end position="50"/>
    </location>
</feature>
<evidence type="ECO:0000313" key="8">
    <source>
        <dbReference type="EMBL" id="GLD65284.1"/>
    </source>
</evidence>
<dbReference type="GO" id="GO:0042157">
    <property type="term" value="P:lipoprotein metabolic process"/>
    <property type="evidence" value="ECO:0007669"/>
    <property type="project" value="InterPro"/>
</dbReference>
<evidence type="ECO:0000256" key="6">
    <source>
        <dbReference type="ARBA" id="ARBA00023055"/>
    </source>
</evidence>
<comment type="similarity">
    <text evidence="2">Belongs to the apolipoprotein C1 family.</text>
</comment>
<evidence type="ECO:0000256" key="5">
    <source>
        <dbReference type="ARBA" id="ARBA00022729"/>
    </source>
</evidence>
<dbReference type="InterPro" id="IPR006781">
    <property type="entry name" value="ApoC-I"/>
</dbReference>
<evidence type="ECO:0000256" key="2">
    <source>
        <dbReference type="ARBA" id="ARBA00009204"/>
    </source>
</evidence>
<dbReference type="GO" id="GO:0034364">
    <property type="term" value="C:high-density lipoprotein particle"/>
    <property type="evidence" value="ECO:0007669"/>
    <property type="project" value="TreeGrafter"/>
</dbReference>